<sequence>MTPNIACKTSFGTQRGSEICIPVRIASITMKPQEPVLVLQRAKAFPNQKVTLRYSLLNSMEMSRKNKTKKIKVYQTKQGISESEKKRPKRTLIHKYNVIEWLT</sequence>
<gene>
    <name evidence="2" type="ORF">CRM22_010833</name>
</gene>
<dbReference type="EMBL" id="SJOL01010838">
    <property type="protein sequence ID" value="TGZ50441.1"/>
    <property type="molecule type" value="Genomic_DNA"/>
</dbReference>
<accession>A0A4S2KL91</accession>
<dbReference type="Proteomes" id="UP000308267">
    <property type="component" value="Unassembled WGS sequence"/>
</dbReference>
<feature type="region of interest" description="Disordered" evidence="1">
    <location>
        <begin position="67"/>
        <end position="87"/>
    </location>
</feature>
<reference evidence="2 3" key="1">
    <citation type="journal article" date="2019" name="BMC Genomics">
        <title>New insights from Opisthorchis felineus genome: update on genomics of the epidemiologically important liver flukes.</title>
        <authorList>
            <person name="Ershov N.I."/>
            <person name="Mordvinov V.A."/>
            <person name="Prokhortchouk E.B."/>
            <person name="Pakharukova M.Y."/>
            <person name="Gunbin K.V."/>
            <person name="Ustyantsev K."/>
            <person name="Genaev M.A."/>
            <person name="Blinov A.G."/>
            <person name="Mazur A."/>
            <person name="Boulygina E."/>
            <person name="Tsygankova S."/>
            <person name="Khrameeva E."/>
            <person name="Chekanov N."/>
            <person name="Fan G."/>
            <person name="Xiao A."/>
            <person name="Zhang H."/>
            <person name="Xu X."/>
            <person name="Yang H."/>
            <person name="Solovyev V."/>
            <person name="Lee S.M."/>
            <person name="Liu X."/>
            <person name="Afonnikov D.A."/>
            <person name="Skryabin K.G."/>
        </authorList>
    </citation>
    <scope>NUCLEOTIDE SEQUENCE [LARGE SCALE GENOMIC DNA]</scope>
    <source>
        <strain evidence="2">AK-0245</strain>
        <tissue evidence="2">Whole organism</tissue>
    </source>
</reference>
<protein>
    <submittedName>
        <fullName evidence="2">Uncharacterized protein</fullName>
    </submittedName>
</protein>
<organism evidence="2 3">
    <name type="scientific">Opisthorchis felineus</name>
    <dbReference type="NCBI Taxonomy" id="147828"/>
    <lineage>
        <taxon>Eukaryota</taxon>
        <taxon>Metazoa</taxon>
        <taxon>Spiralia</taxon>
        <taxon>Lophotrochozoa</taxon>
        <taxon>Platyhelminthes</taxon>
        <taxon>Trematoda</taxon>
        <taxon>Digenea</taxon>
        <taxon>Opisthorchiida</taxon>
        <taxon>Opisthorchiata</taxon>
        <taxon>Opisthorchiidae</taxon>
        <taxon>Opisthorchis</taxon>
    </lineage>
</organism>
<evidence type="ECO:0000313" key="3">
    <source>
        <dbReference type="Proteomes" id="UP000308267"/>
    </source>
</evidence>
<proteinExistence type="predicted"/>
<comment type="caution">
    <text evidence="2">The sequence shown here is derived from an EMBL/GenBank/DDBJ whole genome shotgun (WGS) entry which is preliminary data.</text>
</comment>
<evidence type="ECO:0000256" key="1">
    <source>
        <dbReference type="SAM" id="MobiDB-lite"/>
    </source>
</evidence>
<keyword evidence="3" id="KW-1185">Reference proteome</keyword>
<evidence type="ECO:0000313" key="2">
    <source>
        <dbReference type="EMBL" id="TGZ50441.1"/>
    </source>
</evidence>
<name>A0A4S2KL91_OPIFE</name>
<dbReference type="AlphaFoldDB" id="A0A4S2KL91"/>